<evidence type="ECO:0000313" key="2">
    <source>
        <dbReference type="EMBL" id="TDK68759.1"/>
    </source>
</evidence>
<gene>
    <name evidence="2" type="ORF">E2I14_01790</name>
</gene>
<dbReference type="InterPro" id="IPR022064">
    <property type="entry name" value="DUF3619"/>
</dbReference>
<reference evidence="2 3" key="1">
    <citation type="submission" date="2019-03" db="EMBL/GenBank/DDBJ databases">
        <title>Sapientia aquatica gen. nov., sp. nov., isolated from a crater lake.</title>
        <authorList>
            <person name="Felfoldi T."/>
            <person name="Szabo A."/>
            <person name="Toth E."/>
            <person name="Schumann P."/>
            <person name="Keki Z."/>
            <person name="Marialigeti K."/>
            <person name="Mathe I."/>
        </authorList>
    </citation>
    <scope>NUCLEOTIDE SEQUENCE [LARGE SCALE GENOMIC DNA]</scope>
    <source>
        <strain evidence="2 3">SA-152</strain>
    </source>
</reference>
<dbReference type="OrthoDB" id="8562153at2"/>
<organism evidence="2 3">
    <name type="scientific">Sapientia aquatica</name>
    <dbReference type="NCBI Taxonomy" id="1549640"/>
    <lineage>
        <taxon>Bacteria</taxon>
        <taxon>Pseudomonadati</taxon>
        <taxon>Pseudomonadota</taxon>
        <taxon>Betaproteobacteria</taxon>
        <taxon>Burkholderiales</taxon>
        <taxon>Oxalobacteraceae</taxon>
        <taxon>Sapientia</taxon>
    </lineage>
</organism>
<dbReference type="AlphaFoldDB" id="A0A4R5W6N2"/>
<keyword evidence="1" id="KW-0472">Membrane</keyword>
<evidence type="ECO:0000313" key="3">
    <source>
        <dbReference type="Proteomes" id="UP000294829"/>
    </source>
</evidence>
<dbReference type="Pfam" id="PF12279">
    <property type="entry name" value="DUF3619"/>
    <property type="match status" value="1"/>
</dbReference>
<comment type="caution">
    <text evidence="2">The sequence shown here is derived from an EMBL/GenBank/DDBJ whole genome shotgun (WGS) entry which is preliminary data.</text>
</comment>
<name>A0A4R5W6N2_9BURK</name>
<dbReference type="EMBL" id="SMYL01000001">
    <property type="protein sequence ID" value="TDK68759.1"/>
    <property type="molecule type" value="Genomic_DNA"/>
</dbReference>
<accession>A0A4R5W6N2</accession>
<keyword evidence="1" id="KW-1133">Transmembrane helix</keyword>
<proteinExistence type="predicted"/>
<keyword evidence="3" id="KW-1185">Reference proteome</keyword>
<evidence type="ECO:0000256" key="1">
    <source>
        <dbReference type="SAM" id="Phobius"/>
    </source>
</evidence>
<keyword evidence="1" id="KW-0812">Transmembrane</keyword>
<protein>
    <submittedName>
        <fullName evidence="2">DUF3619 family protein</fullName>
    </submittedName>
</protein>
<dbReference type="Proteomes" id="UP000294829">
    <property type="component" value="Unassembled WGS sequence"/>
</dbReference>
<sequence>MNNSSPSSELEFAYKVRRALDERITELPESTTQRLAQARKMAIARKKPESLAFAVAPARRLAGAMSGGSSNPFDHSLGWLGRMGIAIPLLVLVLGAFGIYNMEQERRINDLADLDTAVLTDELPISAYLDHGFDSYLNKHGE</sequence>
<feature type="transmembrane region" description="Helical" evidence="1">
    <location>
        <begin position="79"/>
        <end position="100"/>
    </location>
</feature>